<keyword evidence="2" id="KW-1185">Reference proteome</keyword>
<sequence>MLFTNVFGGTSNRSPRTWTFLVEDPLVHRIIFIGLFEHPPKDQEFYVCKNTPFYLHDVNE</sequence>
<gene>
    <name evidence="1" type="ORF">GCM10011346_04610</name>
</gene>
<organism evidence="1 2">
    <name type="scientific">Oceanobacillus neutriphilus</name>
    <dbReference type="NCBI Taxonomy" id="531815"/>
    <lineage>
        <taxon>Bacteria</taxon>
        <taxon>Bacillati</taxon>
        <taxon>Bacillota</taxon>
        <taxon>Bacilli</taxon>
        <taxon>Bacillales</taxon>
        <taxon>Bacillaceae</taxon>
        <taxon>Oceanobacillus</taxon>
    </lineage>
</organism>
<evidence type="ECO:0000313" key="1">
    <source>
        <dbReference type="EMBL" id="GGP07676.1"/>
    </source>
</evidence>
<dbReference type="Proteomes" id="UP000641206">
    <property type="component" value="Unassembled WGS sequence"/>
</dbReference>
<protein>
    <submittedName>
        <fullName evidence="1">Uncharacterized protein</fullName>
    </submittedName>
</protein>
<name>A0ABQ2NPJ5_9BACI</name>
<dbReference type="EMBL" id="BMLW01000001">
    <property type="protein sequence ID" value="GGP07676.1"/>
    <property type="molecule type" value="Genomic_DNA"/>
</dbReference>
<accession>A0ABQ2NPJ5</accession>
<evidence type="ECO:0000313" key="2">
    <source>
        <dbReference type="Proteomes" id="UP000641206"/>
    </source>
</evidence>
<reference evidence="2" key="1">
    <citation type="journal article" date="2019" name="Int. J. Syst. Evol. Microbiol.">
        <title>The Global Catalogue of Microorganisms (GCM) 10K type strain sequencing project: providing services to taxonomists for standard genome sequencing and annotation.</title>
        <authorList>
            <consortium name="The Broad Institute Genomics Platform"/>
            <consortium name="The Broad Institute Genome Sequencing Center for Infectious Disease"/>
            <person name="Wu L."/>
            <person name="Ma J."/>
        </authorList>
    </citation>
    <scope>NUCLEOTIDE SEQUENCE [LARGE SCALE GENOMIC DNA]</scope>
    <source>
        <strain evidence="2">CGMCC 1.7693</strain>
    </source>
</reference>
<proteinExistence type="predicted"/>
<comment type="caution">
    <text evidence="1">The sequence shown here is derived from an EMBL/GenBank/DDBJ whole genome shotgun (WGS) entry which is preliminary data.</text>
</comment>